<name>A0ABU9DTD3_9BACL</name>
<dbReference type="RefSeq" id="WP_341419246.1">
    <property type="nucleotide sequence ID" value="NZ_JBBPCC010000026.1"/>
</dbReference>
<reference evidence="1 2" key="1">
    <citation type="submission" date="2024-04" db="EMBL/GenBank/DDBJ databases">
        <title>draft genome sequnece of Paenibacillus filicis.</title>
        <authorList>
            <person name="Kim D.-U."/>
        </authorList>
    </citation>
    <scope>NUCLEOTIDE SEQUENCE [LARGE SCALE GENOMIC DNA]</scope>
    <source>
        <strain evidence="1 2">KACC14197</strain>
    </source>
</reference>
<protein>
    <submittedName>
        <fullName evidence="1">YheC/YheD family protein</fullName>
    </submittedName>
</protein>
<evidence type="ECO:0000313" key="1">
    <source>
        <dbReference type="EMBL" id="MEK8132124.1"/>
    </source>
</evidence>
<sequence length="255" mass="29183">MGKRTYQRHVTSKWSKTKVLLSNPATARHVPDTRRLSQGTLQNMLRTYGMVYVKPNSGTYGIGVIRVERYVSEGKETYTYHAGTKIRTFPAYDELYRSLSKLVRKRKYLAQKGIHLLKYKGKRFDLRVMVQQSPVGRWESTGVIGRVAAQGKAVTNVHNGGKLKPVESLLSAYAGSREKQRIIKGLRSLGLSVAKQLHGRYRGLKEVGLDVAMDEKLFPWILEVNTSPDPFIFRKLKDKSVFRRVYRYAKAYGRL</sequence>
<organism evidence="1 2">
    <name type="scientific">Paenibacillus filicis</name>
    <dbReference type="NCBI Taxonomy" id="669464"/>
    <lineage>
        <taxon>Bacteria</taxon>
        <taxon>Bacillati</taxon>
        <taxon>Bacillota</taxon>
        <taxon>Bacilli</taxon>
        <taxon>Bacillales</taxon>
        <taxon>Paenibacillaceae</taxon>
        <taxon>Paenibacillus</taxon>
    </lineage>
</organism>
<keyword evidence="2" id="KW-1185">Reference proteome</keyword>
<dbReference type="Gene3D" id="3.30.470.20">
    <property type="entry name" value="ATP-grasp fold, B domain"/>
    <property type="match status" value="1"/>
</dbReference>
<dbReference type="Pfam" id="PF14398">
    <property type="entry name" value="ATPgrasp_YheCD"/>
    <property type="match status" value="1"/>
</dbReference>
<dbReference type="SUPFAM" id="SSF56059">
    <property type="entry name" value="Glutathione synthetase ATP-binding domain-like"/>
    <property type="match status" value="1"/>
</dbReference>
<dbReference type="InterPro" id="IPR026838">
    <property type="entry name" value="YheC/D"/>
</dbReference>
<gene>
    <name evidence="1" type="ORF">WMW72_29925</name>
</gene>
<proteinExistence type="predicted"/>
<evidence type="ECO:0000313" key="2">
    <source>
        <dbReference type="Proteomes" id="UP001469365"/>
    </source>
</evidence>
<comment type="caution">
    <text evidence="1">The sequence shown here is derived from an EMBL/GenBank/DDBJ whole genome shotgun (WGS) entry which is preliminary data.</text>
</comment>
<accession>A0ABU9DTD3</accession>
<dbReference type="Proteomes" id="UP001469365">
    <property type="component" value="Unassembled WGS sequence"/>
</dbReference>
<dbReference type="EMBL" id="JBBPCC010000026">
    <property type="protein sequence ID" value="MEK8132124.1"/>
    <property type="molecule type" value="Genomic_DNA"/>
</dbReference>